<evidence type="ECO:0000256" key="1">
    <source>
        <dbReference type="SAM" id="Phobius"/>
    </source>
</evidence>
<dbReference type="Proteomes" id="UP001367508">
    <property type="component" value="Unassembled WGS sequence"/>
</dbReference>
<keyword evidence="1" id="KW-1133">Transmembrane helix</keyword>
<organism evidence="2 3">
    <name type="scientific">Canavalia gladiata</name>
    <name type="common">Sword bean</name>
    <name type="synonym">Dolichos gladiatus</name>
    <dbReference type="NCBI Taxonomy" id="3824"/>
    <lineage>
        <taxon>Eukaryota</taxon>
        <taxon>Viridiplantae</taxon>
        <taxon>Streptophyta</taxon>
        <taxon>Embryophyta</taxon>
        <taxon>Tracheophyta</taxon>
        <taxon>Spermatophyta</taxon>
        <taxon>Magnoliopsida</taxon>
        <taxon>eudicotyledons</taxon>
        <taxon>Gunneridae</taxon>
        <taxon>Pentapetalae</taxon>
        <taxon>rosids</taxon>
        <taxon>fabids</taxon>
        <taxon>Fabales</taxon>
        <taxon>Fabaceae</taxon>
        <taxon>Papilionoideae</taxon>
        <taxon>50 kb inversion clade</taxon>
        <taxon>NPAAA clade</taxon>
        <taxon>indigoferoid/millettioid clade</taxon>
        <taxon>Phaseoleae</taxon>
        <taxon>Canavalia</taxon>
    </lineage>
</organism>
<name>A0AAN9PXF1_CANGL</name>
<dbReference type="AlphaFoldDB" id="A0AAN9PXF1"/>
<proteinExistence type="predicted"/>
<keyword evidence="1" id="KW-0812">Transmembrane</keyword>
<keyword evidence="3" id="KW-1185">Reference proteome</keyword>
<reference evidence="2 3" key="1">
    <citation type="submission" date="2024-01" db="EMBL/GenBank/DDBJ databases">
        <title>The genomes of 5 underutilized Papilionoideae crops provide insights into root nodulation and disease resistanc.</title>
        <authorList>
            <person name="Jiang F."/>
        </authorList>
    </citation>
    <scope>NUCLEOTIDE SEQUENCE [LARGE SCALE GENOMIC DNA]</scope>
    <source>
        <strain evidence="2">LVBAO_FW01</strain>
        <tissue evidence="2">Leaves</tissue>
    </source>
</reference>
<evidence type="ECO:0000313" key="3">
    <source>
        <dbReference type="Proteomes" id="UP001367508"/>
    </source>
</evidence>
<gene>
    <name evidence="2" type="ORF">VNO77_34751</name>
</gene>
<comment type="caution">
    <text evidence="2">The sequence shown here is derived from an EMBL/GenBank/DDBJ whole genome shotgun (WGS) entry which is preliminary data.</text>
</comment>
<dbReference type="EMBL" id="JAYMYQ010000008">
    <property type="protein sequence ID" value="KAK7316070.1"/>
    <property type="molecule type" value="Genomic_DNA"/>
</dbReference>
<feature type="transmembrane region" description="Helical" evidence="1">
    <location>
        <begin position="27"/>
        <end position="51"/>
    </location>
</feature>
<keyword evidence="1" id="KW-0472">Membrane</keyword>
<sequence>MTGPVSGEASALTIALPKAVLGVRRHLYFGFFGESIWLTCVCVVCGGLAAFDREFYLKLGVLPLTLVLSP</sequence>
<accession>A0AAN9PXF1</accession>
<evidence type="ECO:0000313" key="2">
    <source>
        <dbReference type="EMBL" id="KAK7316070.1"/>
    </source>
</evidence>
<protein>
    <submittedName>
        <fullName evidence="2">Uncharacterized protein</fullName>
    </submittedName>
</protein>